<evidence type="ECO:0000256" key="1">
    <source>
        <dbReference type="ARBA" id="ARBA00004123"/>
    </source>
</evidence>
<evidence type="ECO:0000256" key="6">
    <source>
        <dbReference type="ARBA" id="ARBA00023125"/>
    </source>
</evidence>
<dbReference type="FunFam" id="2.20.25.80:FF:000006">
    <property type="entry name" value="WRKY transcription factor"/>
    <property type="match status" value="1"/>
</dbReference>
<name>A0A6A1V8A9_9ROSI</name>
<comment type="subcellular location">
    <subcellularLocation>
        <location evidence="1">Nucleus</location>
    </subcellularLocation>
</comment>
<feature type="compositionally biased region" description="Basic and acidic residues" evidence="10">
    <location>
        <begin position="41"/>
        <end position="54"/>
    </location>
</feature>
<sequence>MVSLGKCAQDEVASEELQQRHGSGGGVASQPIPDVGLLSQENRDNEIHAKRTEQEATTPSLFPEKASQLPDAAVPTMQSDQEGSTSSIILEKDSLAPDTGIPMLQSGQEGSTPSIIREKVTEDGYNWRKYGQKLVKGNEFIRSYYKCTHPNCQVKKQLEKSHDGQITDTTYLGQHDHPKPQLNVPVAVGFALSVIDERPNEPSLTGMDDKSFVEHGQTPNQTEPVDDPTRPTVAVSDNVKGALSQTNRMRDVVDKDDDDDTDSKRQKKEKGNIDAVLADKPTGEPRLVVQTLSEVDIVNDGFRWRKYGQKFVKGNPNPRSYYRCSSPGCPVKKHVERASHDPKVVIATYEAQHDHDMPPVRTVTHNAAGPNVCTTTHNGEAGSKSENIDAVCLDMVVRTSSGPELKSEEQLNGESKTESGVSSLHDFHVVAHSSFAPKEKANEQLNGKQRAESSTKSESEEKRTTKSEGDTVCLDMVAH</sequence>
<dbReference type="InterPro" id="IPR036576">
    <property type="entry name" value="WRKY_dom_sf"/>
</dbReference>
<accession>A0A6A1V8A9</accession>
<dbReference type="InterPro" id="IPR003657">
    <property type="entry name" value="WRKY_dom"/>
</dbReference>
<dbReference type="AlphaFoldDB" id="A0A6A1V8A9"/>
<gene>
    <name evidence="12" type="ORF">CJ030_MR6G006514</name>
</gene>
<evidence type="ECO:0000313" key="12">
    <source>
        <dbReference type="EMBL" id="KAB1208675.1"/>
    </source>
</evidence>
<evidence type="ECO:0000256" key="10">
    <source>
        <dbReference type="SAM" id="MobiDB-lite"/>
    </source>
</evidence>
<keyword evidence="13" id="KW-1185">Reference proteome</keyword>
<dbReference type="PANTHER" id="PTHR31221:SF125">
    <property type="entry name" value="WRKY TRANSCRIPTION FACTOR 1"/>
    <property type="match status" value="1"/>
</dbReference>
<dbReference type="Gene3D" id="2.20.25.80">
    <property type="entry name" value="WRKY domain"/>
    <property type="match status" value="2"/>
</dbReference>
<feature type="region of interest" description="Disordered" evidence="10">
    <location>
        <begin position="432"/>
        <end position="479"/>
    </location>
</feature>
<evidence type="ECO:0000256" key="4">
    <source>
        <dbReference type="ARBA" id="ARBA00022833"/>
    </source>
</evidence>
<dbReference type="GO" id="GO:0003700">
    <property type="term" value="F:DNA-binding transcription factor activity"/>
    <property type="evidence" value="ECO:0007669"/>
    <property type="project" value="InterPro"/>
</dbReference>
<dbReference type="GO" id="GO:0043565">
    <property type="term" value="F:sequence-specific DNA binding"/>
    <property type="evidence" value="ECO:0007669"/>
    <property type="project" value="InterPro"/>
</dbReference>
<feature type="domain" description="WRKY" evidence="11">
    <location>
        <begin position="116"/>
        <end position="180"/>
    </location>
</feature>
<feature type="domain" description="WRKY" evidence="11">
    <location>
        <begin position="293"/>
        <end position="358"/>
    </location>
</feature>
<evidence type="ECO:0000256" key="3">
    <source>
        <dbReference type="ARBA" id="ARBA00022737"/>
    </source>
</evidence>
<protein>
    <submittedName>
        <fullName evidence="12">WRKY transcription factor 1</fullName>
    </submittedName>
</protein>
<evidence type="ECO:0000256" key="7">
    <source>
        <dbReference type="ARBA" id="ARBA00023163"/>
    </source>
</evidence>
<proteinExistence type="inferred from homology"/>
<feature type="region of interest" description="Disordered" evidence="10">
    <location>
        <begin position="199"/>
        <end position="271"/>
    </location>
</feature>
<dbReference type="PROSITE" id="PS50811">
    <property type="entry name" value="WRKY"/>
    <property type="match status" value="2"/>
</dbReference>
<keyword evidence="6" id="KW-0238">DNA-binding</keyword>
<keyword evidence="7" id="KW-0804">Transcription</keyword>
<evidence type="ECO:0000313" key="13">
    <source>
        <dbReference type="Proteomes" id="UP000516437"/>
    </source>
</evidence>
<keyword evidence="8" id="KW-0539">Nucleus</keyword>
<keyword evidence="3" id="KW-0677">Repeat</keyword>
<dbReference type="Proteomes" id="UP000516437">
    <property type="component" value="Chromosome 6"/>
</dbReference>
<organism evidence="12 13">
    <name type="scientific">Morella rubra</name>
    <name type="common">Chinese bayberry</name>
    <dbReference type="NCBI Taxonomy" id="262757"/>
    <lineage>
        <taxon>Eukaryota</taxon>
        <taxon>Viridiplantae</taxon>
        <taxon>Streptophyta</taxon>
        <taxon>Embryophyta</taxon>
        <taxon>Tracheophyta</taxon>
        <taxon>Spermatophyta</taxon>
        <taxon>Magnoliopsida</taxon>
        <taxon>eudicotyledons</taxon>
        <taxon>Gunneridae</taxon>
        <taxon>Pentapetalae</taxon>
        <taxon>rosids</taxon>
        <taxon>fabids</taxon>
        <taxon>Fagales</taxon>
        <taxon>Myricaceae</taxon>
        <taxon>Morella</taxon>
    </lineage>
</organism>
<keyword evidence="4" id="KW-0862">Zinc</keyword>
<comment type="similarity">
    <text evidence="9">Belongs to the WRKY group I family.</text>
</comment>
<feature type="compositionally biased region" description="Basic and acidic residues" evidence="10">
    <location>
        <begin position="449"/>
        <end position="469"/>
    </location>
</feature>
<evidence type="ECO:0000256" key="5">
    <source>
        <dbReference type="ARBA" id="ARBA00023015"/>
    </source>
</evidence>
<dbReference type="OrthoDB" id="1918969at2759"/>
<evidence type="ECO:0000256" key="9">
    <source>
        <dbReference type="ARBA" id="ARBA00061157"/>
    </source>
</evidence>
<keyword evidence="2" id="KW-0479">Metal-binding</keyword>
<dbReference type="GO" id="GO:0005634">
    <property type="term" value="C:nucleus"/>
    <property type="evidence" value="ECO:0007669"/>
    <property type="project" value="UniProtKB-SubCell"/>
</dbReference>
<evidence type="ECO:0000256" key="2">
    <source>
        <dbReference type="ARBA" id="ARBA00022723"/>
    </source>
</evidence>
<dbReference type="FunFam" id="2.20.25.80:FF:000003">
    <property type="entry name" value="WRKY transcription factor 57"/>
    <property type="match status" value="1"/>
</dbReference>
<dbReference type="Pfam" id="PF03106">
    <property type="entry name" value="WRKY"/>
    <property type="match status" value="2"/>
</dbReference>
<keyword evidence="5" id="KW-0805">Transcription regulation</keyword>
<comment type="caution">
    <text evidence="12">The sequence shown here is derived from an EMBL/GenBank/DDBJ whole genome shotgun (WGS) entry which is preliminary data.</text>
</comment>
<dbReference type="PANTHER" id="PTHR31221">
    <property type="entry name" value="WRKY TRANSCRIPTION FACTOR PROTEIN 1-RELATED"/>
    <property type="match status" value="1"/>
</dbReference>
<dbReference type="EMBL" id="RXIC02000024">
    <property type="protein sequence ID" value="KAB1208675.1"/>
    <property type="molecule type" value="Genomic_DNA"/>
</dbReference>
<evidence type="ECO:0000256" key="8">
    <source>
        <dbReference type="ARBA" id="ARBA00023242"/>
    </source>
</evidence>
<dbReference type="GO" id="GO:0046872">
    <property type="term" value="F:metal ion binding"/>
    <property type="evidence" value="ECO:0007669"/>
    <property type="project" value="UniProtKB-KW"/>
</dbReference>
<dbReference type="SMART" id="SM00774">
    <property type="entry name" value="WRKY"/>
    <property type="match status" value="2"/>
</dbReference>
<dbReference type="InterPro" id="IPR044810">
    <property type="entry name" value="WRKY_plant"/>
</dbReference>
<evidence type="ECO:0000259" key="11">
    <source>
        <dbReference type="PROSITE" id="PS50811"/>
    </source>
</evidence>
<reference evidence="12 13" key="1">
    <citation type="journal article" date="2019" name="Plant Biotechnol. J.">
        <title>The red bayberry genome and genetic basis of sex determination.</title>
        <authorList>
            <person name="Jia H.M."/>
            <person name="Jia H.J."/>
            <person name="Cai Q.L."/>
            <person name="Wang Y."/>
            <person name="Zhao H.B."/>
            <person name="Yang W.F."/>
            <person name="Wang G.Y."/>
            <person name="Li Y.H."/>
            <person name="Zhan D.L."/>
            <person name="Shen Y.T."/>
            <person name="Niu Q.F."/>
            <person name="Chang L."/>
            <person name="Qiu J."/>
            <person name="Zhao L."/>
            <person name="Xie H.B."/>
            <person name="Fu W.Y."/>
            <person name="Jin J."/>
            <person name="Li X.W."/>
            <person name="Jiao Y."/>
            <person name="Zhou C.C."/>
            <person name="Tu T."/>
            <person name="Chai C.Y."/>
            <person name="Gao J.L."/>
            <person name="Fan L.J."/>
            <person name="van de Weg E."/>
            <person name="Wang J.Y."/>
            <person name="Gao Z.S."/>
        </authorList>
    </citation>
    <scope>NUCLEOTIDE SEQUENCE [LARGE SCALE GENOMIC DNA]</scope>
    <source>
        <tissue evidence="12">Leaves</tissue>
    </source>
</reference>
<feature type="region of interest" description="Disordered" evidence="10">
    <location>
        <begin position="1"/>
        <end position="64"/>
    </location>
</feature>
<dbReference type="SUPFAM" id="SSF118290">
    <property type="entry name" value="WRKY DNA-binding domain"/>
    <property type="match status" value="2"/>
</dbReference>